<reference evidence="6 7" key="1">
    <citation type="submission" date="2013-03" db="EMBL/GenBank/DDBJ databases">
        <title>Draft genome sequence of Gracibacillus halophilus YIM-C55.5, a moderately halophilic and thermophilic organism from the Xiaochaidamu salt lake.</title>
        <authorList>
            <person name="Sugumar T."/>
            <person name="Polireddy D.R."/>
            <person name="Antony A."/>
            <person name="Madhava Y.R."/>
            <person name="Sivakumar N."/>
        </authorList>
    </citation>
    <scope>NUCLEOTIDE SEQUENCE [LARGE SCALE GENOMIC DNA]</scope>
    <source>
        <strain evidence="6 7">YIM-C55.5</strain>
    </source>
</reference>
<evidence type="ECO:0000313" key="7">
    <source>
        <dbReference type="Proteomes" id="UP000012283"/>
    </source>
</evidence>
<comment type="caution">
    <text evidence="6">The sequence shown here is derived from an EMBL/GenBank/DDBJ whole genome shotgun (WGS) entry which is preliminary data.</text>
</comment>
<dbReference type="EMBL" id="APML01000042">
    <property type="protein sequence ID" value="ENH96480.1"/>
    <property type="molecule type" value="Genomic_DNA"/>
</dbReference>
<dbReference type="PROSITE" id="PS51257">
    <property type="entry name" value="PROKAR_LIPOPROTEIN"/>
    <property type="match status" value="1"/>
</dbReference>
<dbReference type="Proteomes" id="UP000012283">
    <property type="component" value="Unassembled WGS sequence"/>
</dbReference>
<dbReference type="Pfam" id="PF14257">
    <property type="entry name" value="DUF4349"/>
    <property type="match status" value="1"/>
</dbReference>
<feature type="coiled-coil region" evidence="1">
    <location>
        <begin position="202"/>
        <end position="229"/>
    </location>
</feature>
<dbReference type="STRING" id="1308866.J416_10721"/>
<evidence type="ECO:0000256" key="4">
    <source>
        <dbReference type="SAM" id="SignalP"/>
    </source>
</evidence>
<gene>
    <name evidence="6" type="ORF">J416_10721</name>
</gene>
<protein>
    <recommendedName>
        <fullName evidence="5">DUF4349 domain-containing protein</fullName>
    </recommendedName>
</protein>
<organism evidence="6 7">
    <name type="scientific">Gracilibacillus halophilus YIM-C55.5</name>
    <dbReference type="NCBI Taxonomy" id="1308866"/>
    <lineage>
        <taxon>Bacteria</taxon>
        <taxon>Bacillati</taxon>
        <taxon>Bacillota</taxon>
        <taxon>Bacilli</taxon>
        <taxon>Bacillales</taxon>
        <taxon>Bacillaceae</taxon>
        <taxon>Gracilibacillus</taxon>
    </lineage>
</organism>
<accession>N4WPU7</accession>
<dbReference type="InterPro" id="IPR025645">
    <property type="entry name" value="DUF4349"/>
</dbReference>
<feature type="compositionally biased region" description="Polar residues" evidence="2">
    <location>
        <begin position="71"/>
        <end position="80"/>
    </location>
</feature>
<keyword evidence="3" id="KW-0472">Membrane</keyword>
<feature type="compositionally biased region" description="Low complexity" evidence="2">
    <location>
        <begin position="40"/>
        <end position="63"/>
    </location>
</feature>
<proteinExistence type="predicted"/>
<feature type="transmembrane region" description="Helical" evidence="3">
    <location>
        <begin position="278"/>
        <end position="303"/>
    </location>
</feature>
<evidence type="ECO:0000259" key="5">
    <source>
        <dbReference type="Pfam" id="PF14257"/>
    </source>
</evidence>
<evidence type="ECO:0000256" key="2">
    <source>
        <dbReference type="SAM" id="MobiDB-lite"/>
    </source>
</evidence>
<keyword evidence="3" id="KW-1133">Transmembrane helix</keyword>
<dbReference type="RefSeq" id="WP_003470172.1">
    <property type="nucleotide sequence ID" value="NZ_APML01000042.1"/>
</dbReference>
<feature type="region of interest" description="Disordered" evidence="2">
    <location>
        <begin position="23"/>
        <end position="83"/>
    </location>
</feature>
<evidence type="ECO:0000313" key="6">
    <source>
        <dbReference type="EMBL" id="ENH96480.1"/>
    </source>
</evidence>
<evidence type="ECO:0000256" key="1">
    <source>
        <dbReference type="SAM" id="Coils"/>
    </source>
</evidence>
<name>N4WPU7_9BACI</name>
<keyword evidence="1" id="KW-0175">Coiled coil</keyword>
<dbReference type="AlphaFoldDB" id="N4WPU7"/>
<keyword evidence="4" id="KW-0732">Signal</keyword>
<feature type="signal peptide" evidence="4">
    <location>
        <begin position="1"/>
        <end position="23"/>
    </location>
</feature>
<dbReference type="eggNOG" id="COG3206">
    <property type="taxonomic scope" value="Bacteria"/>
</dbReference>
<feature type="compositionally biased region" description="Basic and acidic residues" evidence="2">
    <location>
        <begin position="26"/>
        <end position="39"/>
    </location>
</feature>
<dbReference type="PATRIC" id="fig|1308866.3.peg.2174"/>
<keyword evidence="7" id="KW-1185">Reference proteome</keyword>
<feature type="chain" id="PRO_5039470070" description="DUF4349 domain-containing protein" evidence="4">
    <location>
        <begin position="24"/>
        <end position="309"/>
    </location>
</feature>
<evidence type="ECO:0000256" key="3">
    <source>
        <dbReference type="SAM" id="Phobius"/>
    </source>
</evidence>
<feature type="domain" description="DUF4349" evidence="5">
    <location>
        <begin position="85"/>
        <end position="301"/>
    </location>
</feature>
<keyword evidence="3" id="KW-0812">Transmembrane</keyword>
<sequence length="309" mass="34668">MMRKWLLFFVVSCFIGITACSNADSNKADESTSEDRAAAENEQSGFQESNSSNSNSQALNNNQMEEEAASDTESSNTEEMNVSDRKIVYNASLQLETESYSDTVSFIEEQTNQSNGYIVSSNSTSHEEDQKRGSMTVRVPSNKFQPFLQVIEDGDIRVVNQSTSGEDVTEEYVDLESRLEAKKVVEERLLAFMEEADDTENLLNISSDLADVQEEIEQLTGKLNYLDNQASYATVTFSITEKNIEVTNVQDESLSTWERTKEQFTKSINALLSGASGIFIFFVGNAPIFLLIIFVGGLAYWIIRRRLKK</sequence>